<dbReference type="EMBL" id="SOYY01000011">
    <property type="protein sequence ID" value="KAA0714749.1"/>
    <property type="molecule type" value="Genomic_DNA"/>
</dbReference>
<comment type="caution">
    <text evidence="1">The sequence shown here is derived from an EMBL/GenBank/DDBJ whole genome shotgun (WGS) entry which is preliminary data.</text>
</comment>
<name>A0A5A9P163_9TELE</name>
<evidence type="ECO:0000313" key="2">
    <source>
        <dbReference type="Proteomes" id="UP000324632"/>
    </source>
</evidence>
<accession>A0A5A9P163</accession>
<reference evidence="1 2" key="1">
    <citation type="journal article" date="2019" name="Mol. Ecol. Resour.">
        <title>Chromosome-level genome assembly of Triplophysa tibetana, a fish adapted to the harsh high-altitude environment of the Tibetan Plateau.</title>
        <authorList>
            <person name="Yang X."/>
            <person name="Liu H."/>
            <person name="Ma Z."/>
            <person name="Zou Y."/>
            <person name="Zou M."/>
            <person name="Mao Y."/>
            <person name="Li X."/>
            <person name="Wang H."/>
            <person name="Chen T."/>
            <person name="Wang W."/>
            <person name="Yang R."/>
        </authorList>
    </citation>
    <scope>NUCLEOTIDE SEQUENCE [LARGE SCALE GENOMIC DNA]</scope>
    <source>
        <strain evidence="1">TTIB1903HZAU</strain>
        <tissue evidence="1">Muscle</tissue>
    </source>
</reference>
<gene>
    <name evidence="1" type="ORF">E1301_Tti006411</name>
</gene>
<dbReference type="AlphaFoldDB" id="A0A5A9P163"/>
<evidence type="ECO:0000313" key="1">
    <source>
        <dbReference type="EMBL" id="KAA0714749.1"/>
    </source>
</evidence>
<sequence length="86" mass="9744">MTFPNEAYNVSGPFQIIRTGFLFFKRNMASCHVQLPITTVTFPSSGPFIHYKPPVTRPSPVQPIQCFCYNHFAVVGHPPPSPPWLR</sequence>
<protein>
    <submittedName>
        <fullName evidence="1">Uncharacterized protein</fullName>
    </submittedName>
</protein>
<dbReference type="Proteomes" id="UP000324632">
    <property type="component" value="Chromosome 11"/>
</dbReference>
<proteinExistence type="predicted"/>
<keyword evidence="2" id="KW-1185">Reference proteome</keyword>
<organism evidence="1 2">
    <name type="scientific">Triplophysa tibetana</name>
    <dbReference type="NCBI Taxonomy" id="1572043"/>
    <lineage>
        <taxon>Eukaryota</taxon>
        <taxon>Metazoa</taxon>
        <taxon>Chordata</taxon>
        <taxon>Craniata</taxon>
        <taxon>Vertebrata</taxon>
        <taxon>Euteleostomi</taxon>
        <taxon>Actinopterygii</taxon>
        <taxon>Neopterygii</taxon>
        <taxon>Teleostei</taxon>
        <taxon>Ostariophysi</taxon>
        <taxon>Cypriniformes</taxon>
        <taxon>Nemacheilidae</taxon>
        <taxon>Triplophysa</taxon>
    </lineage>
</organism>